<comment type="subcellular location">
    <subcellularLocation>
        <location evidence="1">Membrane</location>
        <topology evidence="1">Multi-pass membrane protein</topology>
    </subcellularLocation>
</comment>
<dbReference type="GO" id="GO:0007189">
    <property type="term" value="P:adenylate cyclase-activating G protein-coupled receptor signaling pathway"/>
    <property type="evidence" value="ECO:0007669"/>
    <property type="project" value="TreeGrafter"/>
</dbReference>
<keyword evidence="4 5" id="KW-0472">Membrane</keyword>
<dbReference type="PANTHER" id="PTHR23112">
    <property type="entry name" value="G PROTEIN-COUPLED RECEPTOR 157-RELATED"/>
    <property type="match status" value="1"/>
</dbReference>
<organism evidence="7 8">
    <name type="scientific">Anaeramoeba ignava</name>
    <name type="common">Anaerobic marine amoeba</name>
    <dbReference type="NCBI Taxonomy" id="1746090"/>
    <lineage>
        <taxon>Eukaryota</taxon>
        <taxon>Metamonada</taxon>
        <taxon>Anaeramoebidae</taxon>
        <taxon>Anaeramoeba</taxon>
    </lineage>
</organism>
<dbReference type="PROSITE" id="PS50262">
    <property type="entry name" value="G_PROTEIN_RECEP_F1_2"/>
    <property type="match status" value="1"/>
</dbReference>
<dbReference type="Pfam" id="PF11970">
    <property type="entry name" value="GPR_Gpa2_C"/>
    <property type="match status" value="1"/>
</dbReference>
<gene>
    <name evidence="7" type="ORF">M0811_14794</name>
</gene>
<feature type="transmembrane region" description="Helical" evidence="5">
    <location>
        <begin position="42"/>
        <end position="61"/>
    </location>
</feature>
<feature type="transmembrane region" description="Helical" evidence="5">
    <location>
        <begin position="6"/>
        <end position="30"/>
    </location>
</feature>
<name>A0A9Q0LWG7_ANAIG</name>
<evidence type="ECO:0000256" key="4">
    <source>
        <dbReference type="ARBA" id="ARBA00023136"/>
    </source>
</evidence>
<feature type="transmembrane region" description="Helical" evidence="5">
    <location>
        <begin position="237"/>
        <end position="257"/>
    </location>
</feature>
<dbReference type="Proteomes" id="UP001149090">
    <property type="component" value="Unassembled WGS sequence"/>
</dbReference>
<dbReference type="PANTHER" id="PTHR23112:SF0">
    <property type="entry name" value="TRANSMEMBRANE PROTEIN 116"/>
    <property type="match status" value="1"/>
</dbReference>
<sequence>MTQTAEFYITMISSSFAIVGCLLIIATHLYFSELKKQFYRQLVFILSIYDLLLGIGCLFPGGSWDSICSGQGIYLTGISLAPPIWTACISILTWLRISRNVSGKKLRRISLFLNFFLWIVCLIFFFLASFFGDIKNTPPTHWCSPTSRTILTAVYVTYWLSLVVMMVFYFLLIDKIRKESKRLQEHQTTKSQEKRSAQIRMSIIPISYFFLVIWSSIKRTREVAHPDCSEIEWLDIMQAIFDPLQGFIDCLIFVIFASKVRNKIPLMLRCKKSQVPKKIISTQINDKLLININNDDEM</sequence>
<accession>A0A9Q0LWG7</accession>
<evidence type="ECO:0000256" key="3">
    <source>
        <dbReference type="ARBA" id="ARBA00022989"/>
    </source>
</evidence>
<evidence type="ECO:0000256" key="2">
    <source>
        <dbReference type="ARBA" id="ARBA00022692"/>
    </source>
</evidence>
<keyword evidence="2 5" id="KW-0812">Transmembrane</keyword>
<feature type="transmembrane region" description="Helical" evidence="5">
    <location>
        <begin position="150"/>
        <end position="172"/>
    </location>
</feature>
<dbReference type="InterPro" id="IPR017452">
    <property type="entry name" value="GPCR_Rhodpsn_7TM"/>
</dbReference>
<proteinExistence type="predicted"/>
<dbReference type="Gene3D" id="1.20.1070.10">
    <property type="entry name" value="Rhodopsin 7-helix transmembrane proteins"/>
    <property type="match status" value="1"/>
</dbReference>
<evidence type="ECO:0000256" key="5">
    <source>
        <dbReference type="SAM" id="Phobius"/>
    </source>
</evidence>
<dbReference type="GO" id="GO:0005886">
    <property type="term" value="C:plasma membrane"/>
    <property type="evidence" value="ECO:0007669"/>
    <property type="project" value="TreeGrafter"/>
</dbReference>
<comment type="caution">
    <text evidence="7">The sequence shown here is derived from an EMBL/GenBank/DDBJ whole genome shotgun (WGS) entry which is preliminary data.</text>
</comment>
<dbReference type="OrthoDB" id="100006at2759"/>
<reference evidence="7" key="1">
    <citation type="submission" date="2022-10" db="EMBL/GenBank/DDBJ databases">
        <title>Novel sulphate-reducing endosymbionts in the free-living metamonad Anaeramoeba.</title>
        <authorList>
            <person name="Jerlstrom-Hultqvist J."/>
            <person name="Cepicka I."/>
            <person name="Gallot-Lavallee L."/>
            <person name="Salas-Leiva D."/>
            <person name="Curtis B.A."/>
            <person name="Zahonova K."/>
            <person name="Pipaliya S."/>
            <person name="Dacks J."/>
            <person name="Roger A.J."/>
        </authorList>
    </citation>
    <scope>NUCLEOTIDE SEQUENCE</scope>
    <source>
        <strain evidence="7">BMAN</strain>
    </source>
</reference>
<evidence type="ECO:0000256" key="1">
    <source>
        <dbReference type="ARBA" id="ARBA00004141"/>
    </source>
</evidence>
<evidence type="ECO:0000313" key="8">
    <source>
        <dbReference type="Proteomes" id="UP001149090"/>
    </source>
</evidence>
<protein>
    <submittedName>
        <fullName evidence="7">G protein-coupled receptor</fullName>
    </submittedName>
</protein>
<keyword evidence="7" id="KW-0675">Receptor</keyword>
<dbReference type="SUPFAM" id="SSF81321">
    <property type="entry name" value="Family A G protein-coupled receptor-like"/>
    <property type="match status" value="1"/>
</dbReference>
<feature type="domain" description="G-protein coupled receptors family 1 profile" evidence="6">
    <location>
        <begin position="20"/>
        <end position="214"/>
    </location>
</feature>
<dbReference type="AlphaFoldDB" id="A0A9Q0LWG7"/>
<evidence type="ECO:0000313" key="7">
    <source>
        <dbReference type="EMBL" id="KAJ5078683.1"/>
    </source>
</evidence>
<dbReference type="InterPro" id="IPR022596">
    <property type="entry name" value="GPR1/2/3_C"/>
</dbReference>
<feature type="transmembrane region" description="Helical" evidence="5">
    <location>
        <begin position="73"/>
        <end position="97"/>
    </location>
</feature>
<feature type="transmembrane region" description="Helical" evidence="5">
    <location>
        <begin position="199"/>
        <end position="217"/>
    </location>
</feature>
<dbReference type="EMBL" id="JAPDFW010000050">
    <property type="protein sequence ID" value="KAJ5078683.1"/>
    <property type="molecule type" value="Genomic_DNA"/>
</dbReference>
<evidence type="ECO:0000259" key="6">
    <source>
        <dbReference type="PROSITE" id="PS50262"/>
    </source>
</evidence>
<feature type="transmembrane region" description="Helical" evidence="5">
    <location>
        <begin position="109"/>
        <end position="130"/>
    </location>
</feature>
<dbReference type="GO" id="GO:0004930">
    <property type="term" value="F:G protein-coupled receptor activity"/>
    <property type="evidence" value="ECO:0007669"/>
    <property type="project" value="TreeGrafter"/>
</dbReference>
<keyword evidence="8" id="KW-1185">Reference proteome</keyword>
<keyword evidence="3 5" id="KW-1133">Transmembrane helix</keyword>